<dbReference type="KEGG" id="sbd:ATN00_07935"/>
<dbReference type="GO" id="GO:0016705">
    <property type="term" value="F:oxidoreductase activity, acting on paired donors, with incorporation or reduction of molecular oxygen"/>
    <property type="evidence" value="ECO:0007669"/>
    <property type="project" value="InterPro"/>
</dbReference>
<organism evidence="4 5">
    <name type="scientific">Sphingobium baderi</name>
    <dbReference type="NCBI Taxonomy" id="1332080"/>
    <lineage>
        <taxon>Bacteria</taxon>
        <taxon>Pseudomonadati</taxon>
        <taxon>Pseudomonadota</taxon>
        <taxon>Alphaproteobacteria</taxon>
        <taxon>Sphingomonadales</taxon>
        <taxon>Sphingomonadaceae</taxon>
        <taxon>Sphingobium</taxon>
    </lineage>
</organism>
<dbReference type="Gene3D" id="3.20.20.30">
    <property type="entry name" value="Luciferase-like domain"/>
    <property type="match status" value="1"/>
</dbReference>
<accession>A0A0S3EXW1</accession>
<reference evidence="4 5" key="1">
    <citation type="submission" date="2015-11" db="EMBL/GenBank/DDBJ databases">
        <title>A Two-component Flavoprotein Monooxygenase System MeaXY Responsible for para-Hydroxylation of 2-Methyl-6-ethylaniline and 2,6-Diethylaniline in Sphingobium baderi DE-13.</title>
        <authorList>
            <person name="Cheng M."/>
            <person name="Meng Q."/>
            <person name="Yang Y."/>
            <person name="Chu C."/>
            <person name="Yan X."/>
            <person name="He J."/>
            <person name="Li S."/>
        </authorList>
    </citation>
    <scope>NUCLEOTIDE SEQUENCE [LARGE SCALE GENOMIC DNA]</scope>
    <source>
        <strain evidence="4 5">DE-13</strain>
    </source>
</reference>
<keyword evidence="5" id="KW-1185">Reference proteome</keyword>
<protein>
    <recommendedName>
        <fullName evidence="3">Luciferase-like domain-containing protein</fullName>
    </recommendedName>
</protein>
<dbReference type="GO" id="GO:0005829">
    <property type="term" value="C:cytosol"/>
    <property type="evidence" value="ECO:0007669"/>
    <property type="project" value="TreeGrafter"/>
</dbReference>
<dbReference type="InterPro" id="IPR050766">
    <property type="entry name" value="Bact_Lucif_Oxidored"/>
</dbReference>
<keyword evidence="2" id="KW-0503">Monooxygenase</keyword>
<evidence type="ECO:0000313" key="5">
    <source>
        <dbReference type="Proteomes" id="UP000056968"/>
    </source>
</evidence>
<evidence type="ECO:0000256" key="2">
    <source>
        <dbReference type="ARBA" id="ARBA00023033"/>
    </source>
</evidence>
<dbReference type="GO" id="GO:0004497">
    <property type="term" value="F:monooxygenase activity"/>
    <property type="evidence" value="ECO:0007669"/>
    <property type="project" value="UniProtKB-KW"/>
</dbReference>
<evidence type="ECO:0000256" key="1">
    <source>
        <dbReference type="ARBA" id="ARBA00023002"/>
    </source>
</evidence>
<keyword evidence="1" id="KW-0560">Oxidoreductase</keyword>
<dbReference type="PANTHER" id="PTHR30137:SF8">
    <property type="entry name" value="BLR5498 PROTEIN"/>
    <property type="match status" value="1"/>
</dbReference>
<evidence type="ECO:0000259" key="3">
    <source>
        <dbReference type="Pfam" id="PF00296"/>
    </source>
</evidence>
<dbReference type="Pfam" id="PF00296">
    <property type="entry name" value="Bac_luciferase"/>
    <property type="match status" value="1"/>
</dbReference>
<dbReference type="AlphaFoldDB" id="A0A0S3EXW1"/>
<evidence type="ECO:0000313" key="4">
    <source>
        <dbReference type="EMBL" id="ALR20245.1"/>
    </source>
</evidence>
<sequence length="339" mass="37886">MAQRSYARYLDMVELAERLGFDWISVSEHHYAPYQMTPNPMIMASAIIQRTKRARVALLGPLVPLNNPIRLAEEVAMLDALSGGRMEVLFLRGTPNEHKTYDTPAELTKKMTQEGIDLILKAWTSEKPFSWKGDQYKFDTVSIWPRITQQPHPPVFGSGNSEDSVVFSAKRRIGIGFSFAPPEVVKKWIGLYRAECAKEGWEPTPNHVIYRGIIYCAPSDQQAYADLESFFGQQAEEQGKLQSATLGGPPVLDLVAKPYFVGSPDTLIEKFQTLRDIGVGVCDLPFVVGSPEQQRASLELFGKEVLPKVQAWDTGSFAKRLTSAVTKSVFSRVCQRLQG</sequence>
<gene>
    <name evidence="4" type="ORF">ATN00_07935</name>
</gene>
<dbReference type="InterPro" id="IPR011251">
    <property type="entry name" value="Luciferase-like_dom"/>
</dbReference>
<name>A0A0S3EXW1_9SPHN</name>
<proteinExistence type="predicted"/>
<dbReference type="Proteomes" id="UP000056968">
    <property type="component" value="Chromosome"/>
</dbReference>
<dbReference type="STRING" id="1332080.ATN00_07935"/>
<dbReference type="PANTHER" id="PTHR30137">
    <property type="entry name" value="LUCIFERASE-LIKE MONOOXYGENASE"/>
    <property type="match status" value="1"/>
</dbReference>
<dbReference type="InterPro" id="IPR036661">
    <property type="entry name" value="Luciferase-like_sf"/>
</dbReference>
<dbReference type="SUPFAM" id="SSF51679">
    <property type="entry name" value="Bacterial luciferase-like"/>
    <property type="match status" value="1"/>
</dbReference>
<dbReference type="EMBL" id="CP013264">
    <property type="protein sequence ID" value="ALR20245.1"/>
    <property type="molecule type" value="Genomic_DNA"/>
</dbReference>
<feature type="domain" description="Luciferase-like" evidence="3">
    <location>
        <begin position="5"/>
        <end position="279"/>
    </location>
</feature>